<dbReference type="OrthoDB" id="9780430at2"/>
<name>A0A542DXP8_9MICO</name>
<accession>A0A542DXP8</accession>
<proteinExistence type="predicted"/>
<dbReference type="PANTHER" id="PTHR42905">
    <property type="entry name" value="PHOSPHOENOLPYRUVATE CARBOXYLASE"/>
    <property type="match status" value="1"/>
</dbReference>
<dbReference type="EMBL" id="VFMN01000001">
    <property type="protein sequence ID" value="TQJ07861.1"/>
    <property type="molecule type" value="Genomic_DNA"/>
</dbReference>
<dbReference type="Proteomes" id="UP000317893">
    <property type="component" value="Unassembled WGS sequence"/>
</dbReference>
<dbReference type="AlphaFoldDB" id="A0A542DXP8"/>
<gene>
    <name evidence="1" type="ORF">FB458_0932</name>
</gene>
<dbReference type="Gene3D" id="3.20.20.60">
    <property type="entry name" value="Phosphoenolpyruvate-binding domains"/>
    <property type="match status" value="1"/>
</dbReference>
<organism evidence="1 2">
    <name type="scientific">Lapillicoccus jejuensis</name>
    <dbReference type="NCBI Taxonomy" id="402171"/>
    <lineage>
        <taxon>Bacteria</taxon>
        <taxon>Bacillati</taxon>
        <taxon>Actinomycetota</taxon>
        <taxon>Actinomycetes</taxon>
        <taxon>Micrococcales</taxon>
        <taxon>Intrasporangiaceae</taxon>
        <taxon>Lapillicoccus</taxon>
    </lineage>
</organism>
<sequence>MTTAPDDFLALHVPGRPLLLPNPWDLGSARLLVGLGARALGTTSAGLAGAGGRPDGQVGRDEALAHAAAVAAAVPVPVSADLENGYADDPDGVAATVALAAQAGLAGCSVEDWDPVREQPYPLEHAVERVAAAAATARRTGVVLTARADAGFHGSTDLDDAVRRLVAFAEAGAPVVYAPGHQSASAVRTLAGAVAPTGARLNVIALPGTPAVAELAASGVARVSTGSGLYWAAMGGLVGAARELLEQGTYGFWQEAATGRAEGGRAFADS</sequence>
<dbReference type="InterPro" id="IPR015813">
    <property type="entry name" value="Pyrv/PenolPyrv_kinase-like_dom"/>
</dbReference>
<dbReference type="SUPFAM" id="SSF51621">
    <property type="entry name" value="Phosphoenolpyruvate/pyruvate domain"/>
    <property type="match status" value="1"/>
</dbReference>
<dbReference type="PANTHER" id="PTHR42905:SF16">
    <property type="entry name" value="CARBOXYPHOSPHONOENOLPYRUVATE PHOSPHONOMUTASE-LIKE PROTEIN (AFU_ORTHOLOGUE AFUA_5G07230)"/>
    <property type="match status" value="1"/>
</dbReference>
<dbReference type="Pfam" id="PF13714">
    <property type="entry name" value="PEP_mutase"/>
    <property type="match status" value="1"/>
</dbReference>
<evidence type="ECO:0000313" key="2">
    <source>
        <dbReference type="Proteomes" id="UP000317893"/>
    </source>
</evidence>
<protein>
    <submittedName>
        <fullName evidence="1">2-methylisocitrate lyase-like PEP mutase family enzyme</fullName>
    </submittedName>
</protein>
<comment type="caution">
    <text evidence="1">The sequence shown here is derived from an EMBL/GenBank/DDBJ whole genome shotgun (WGS) entry which is preliminary data.</text>
</comment>
<reference evidence="1 2" key="1">
    <citation type="submission" date="2019-06" db="EMBL/GenBank/DDBJ databases">
        <title>Sequencing the genomes of 1000 actinobacteria strains.</title>
        <authorList>
            <person name="Klenk H.-P."/>
        </authorList>
    </citation>
    <scope>NUCLEOTIDE SEQUENCE [LARGE SCALE GENOMIC DNA]</scope>
    <source>
        <strain evidence="1 2">DSM 18607</strain>
    </source>
</reference>
<dbReference type="GO" id="GO:0016829">
    <property type="term" value="F:lyase activity"/>
    <property type="evidence" value="ECO:0007669"/>
    <property type="project" value="UniProtKB-KW"/>
</dbReference>
<dbReference type="InterPro" id="IPR040442">
    <property type="entry name" value="Pyrv_kinase-like_dom_sf"/>
</dbReference>
<dbReference type="RefSeq" id="WP_141847176.1">
    <property type="nucleotide sequence ID" value="NZ_BAAAPR010000017.1"/>
</dbReference>
<evidence type="ECO:0000313" key="1">
    <source>
        <dbReference type="EMBL" id="TQJ07861.1"/>
    </source>
</evidence>
<keyword evidence="1" id="KW-0456">Lyase</keyword>
<keyword evidence="2" id="KW-1185">Reference proteome</keyword>